<dbReference type="PANTHER" id="PTHR11689:SF136">
    <property type="entry name" value="H(+)_CL(-) EXCHANGE TRANSPORTER 7"/>
    <property type="match status" value="1"/>
</dbReference>
<dbReference type="Gene3D" id="1.10.3080.10">
    <property type="entry name" value="Clc chloride channel"/>
    <property type="match status" value="1"/>
</dbReference>
<keyword evidence="5" id="KW-1133">Transmembrane helix</keyword>
<keyword evidence="3" id="KW-0812">Transmembrane</keyword>
<evidence type="ECO:0000256" key="8">
    <source>
        <dbReference type="ARBA" id="ARBA00023136"/>
    </source>
</evidence>
<feature type="region of interest" description="Disordered" evidence="12">
    <location>
        <begin position="32"/>
        <end position="86"/>
    </location>
</feature>
<dbReference type="SMART" id="SM00116">
    <property type="entry name" value="CBS"/>
    <property type="match status" value="1"/>
</dbReference>
<dbReference type="Gene3D" id="3.10.580.10">
    <property type="entry name" value="CBS-domain"/>
    <property type="match status" value="1"/>
</dbReference>
<evidence type="ECO:0000256" key="12">
    <source>
        <dbReference type="SAM" id="MobiDB-lite"/>
    </source>
</evidence>
<keyword evidence="7 10" id="KW-0129">CBS domain</keyword>
<dbReference type="InterPro" id="IPR000644">
    <property type="entry name" value="CBS_dom"/>
</dbReference>
<dbReference type="Pfam" id="PF00571">
    <property type="entry name" value="CBS"/>
    <property type="match status" value="1"/>
</dbReference>
<feature type="compositionally biased region" description="Low complexity" evidence="12">
    <location>
        <begin position="32"/>
        <end position="64"/>
    </location>
</feature>
<keyword evidence="6 11" id="KW-0406">Ion transport</keyword>
<evidence type="ECO:0000256" key="4">
    <source>
        <dbReference type="ARBA" id="ARBA00022737"/>
    </source>
</evidence>
<evidence type="ECO:0000259" key="13">
    <source>
        <dbReference type="PROSITE" id="PS51371"/>
    </source>
</evidence>
<dbReference type="OrthoDB" id="44789at2759"/>
<evidence type="ECO:0000256" key="10">
    <source>
        <dbReference type="PROSITE-ProRule" id="PRU00703"/>
    </source>
</evidence>
<evidence type="ECO:0000256" key="6">
    <source>
        <dbReference type="ARBA" id="ARBA00023065"/>
    </source>
</evidence>
<dbReference type="SUPFAM" id="SSF81340">
    <property type="entry name" value="Clc chloride channel"/>
    <property type="match status" value="1"/>
</dbReference>
<dbReference type="eggNOG" id="KOG0474">
    <property type="taxonomic scope" value="Eukaryota"/>
</dbReference>
<feature type="domain" description="CBS" evidence="13">
    <location>
        <begin position="331"/>
        <end position="391"/>
    </location>
</feature>
<dbReference type="InterPro" id="IPR051280">
    <property type="entry name" value="Cl-channel/antiporter"/>
</dbReference>
<dbReference type="InterPro" id="IPR046342">
    <property type="entry name" value="CBS_dom_sf"/>
</dbReference>
<keyword evidence="9 11" id="KW-0868">Chloride</keyword>
<comment type="caution">
    <text evidence="14">The sequence shown here is derived from an EMBL/GenBank/DDBJ whole genome shotgun (WGS) entry which is preliminary data.</text>
</comment>
<dbReference type="SUPFAM" id="SSF54631">
    <property type="entry name" value="CBS-domain pair"/>
    <property type="match status" value="1"/>
</dbReference>
<keyword evidence="8" id="KW-0472">Membrane</keyword>
<name>K0S391_THAOC</name>
<evidence type="ECO:0000256" key="1">
    <source>
        <dbReference type="ARBA" id="ARBA00004141"/>
    </source>
</evidence>
<dbReference type="GO" id="GO:0016020">
    <property type="term" value="C:membrane"/>
    <property type="evidence" value="ECO:0007669"/>
    <property type="project" value="UniProtKB-SubCell"/>
</dbReference>
<proteinExistence type="inferred from homology"/>
<evidence type="ECO:0000256" key="2">
    <source>
        <dbReference type="ARBA" id="ARBA00022448"/>
    </source>
</evidence>
<dbReference type="PRINTS" id="PR00762">
    <property type="entry name" value="CLCHANNEL"/>
</dbReference>
<dbReference type="InterPro" id="IPR014743">
    <property type="entry name" value="Cl-channel_core"/>
</dbReference>
<keyword evidence="15" id="KW-1185">Reference proteome</keyword>
<dbReference type="PROSITE" id="PS51371">
    <property type="entry name" value="CBS"/>
    <property type="match status" value="1"/>
</dbReference>
<protein>
    <recommendedName>
        <fullName evidence="11">Chloride channel protein</fullName>
    </recommendedName>
</protein>
<keyword evidence="4" id="KW-0677">Repeat</keyword>
<dbReference type="Proteomes" id="UP000266841">
    <property type="component" value="Unassembled WGS sequence"/>
</dbReference>
<evidence type="ECO:0000256" key="9">
    <source>
        <dbReference type="ARBA" id="ARBA00023214"/>
    </source>
</evidence>
<sequence>MLSSHWPDLAASSVFHLHTVFSQPWAQWEGWSGRSGASASSSSSTSSGWPRSSGSSPRPTRSAATSPTSWWRASTWREGGTRAQQSVPRIVPPVRLSRRAVQPPRHSAAELAVEDAQPPVLGGRVAFLRRVVRHRWHGLPADTDDRVRHVHCPVSVLFVCDLCNGKGAGTCPVGTRADSDNSIWTACWYRSHSFLICLFSLRRRHVVPPDHNPRGIFIPLLYVGACYGRAFGLLMGNQDVQCYAIVCSVAQLSGVARVLISITAIMMTSTGLPQLVTPFMVATIFARVSGKWLLGQPGIYDIILEAKGIPFLEETPPRVLEYHGLKASDVMTSPVVTILPQTRVGDLLAILNKYEFILDFVVTDPSRGGRLVGLISRDDLINVLSCRELFFLSGDMTSEKAAQDDLPSGMGALKFSELTKRHFRLGEVEGSLGADERDKLVNLTPYVQIAQCTFDQNGSASRLYELFRLLGLRTMVITGGSNGNETDNCTVPVGVVQRHDLKEFEHLASELKHIAPSTTKTK</sequence>
<organism evidence="14 15">
    <name type="scientific">Thalassiosira oceanica</name>
    <name type="common">Marine diatom</name>
    <dbReference type="NCBI Taxonomy" id="159749"/>
    <lineage>
        <taxon>Eukaryota</taxon>
        <taxon>Sar</taxon>
        <taxon>Stramenopiles</taxon>
        <taxon>Ochrophyta</taxon>
        <taxon>Bacillariophyta</taxon>
        <taxon>Coscinodiscophyceae</taxon>
        <taxon>Thalassiosirophycidae</taxon>
        <taxon>Thalassiosirales</taxon>
        <taxon>Thalassiosiraceae</taxon>
        <taxon>Thalassiosira</taxon>
    </lineage>
</organism>
<dbReference type="PANTHER" id="PTHR11689">
    <property type="entry name" value="CHLORIDE CHANNEL PROTEIN CLC FAMILY MEMBER"/>
    <property type="match status" value="1"/>
</dbReference>
<gene>
    <name evidence="14" type="ORF">THAOC_20065</name>
</gene>
<evidence type="ECO:0000256" key="3">
    <source>
        <dbReference type="ARBA" id="ARBA00022692"/>
    </source>
</evidence>
<evidence type="ECO:0000313" key="14">
    <source>
        <dbReference type="EMBL" id="EJK59670.1"/>
    </source>
</evidence>
<accession>K0S391</accession>
<dbReference type="Pfam" id="PF00654">
    <property type="entry name" value="Voltage_CLC"/>
    <property type="match status" value="1"/>
</dbReference>
<evidence type="ECO:0000256" key="11">
    <source>
        <dbReference type="RuleBase" id="RU361221"/>
    </source>
</evidence>
<comment type="similarity">
    <text evidence="11">Belongs to the chloride channel (TC 2.A.49) family.</text>
</comment>
<evidence type="ECO:0000256" key="5">
    <source>
        <dbReference type="ARBA" id="ARBA00022989"/>
    </source>
</evidence>
<keyword evidence="2 11" id="KW-0813">Transport</keyword>
<evidence type="ECO:0000313" key="15">
    <source>
        <dbReference type="Proteomes" id="UP000266841"/>
    </source>
</evidence>
<dbReference type="GO" id="GO:0005254">
    <property type="term" value="F:chloride channel activity"/>
    <property type="evidence" value="ECO:0007669"/>
    <property type="project" value="UniProtKB-UniRule"/>
</dbReference>
<reference evidence="14 15" key="1">
    <citation type="journal article" date="2012" name="Genome Biol.">
        <title>Genome and low-iron response of an oceanic diatom adapted to chronic iron limitation.</title>
        <authorList>
            <person name="Lommer M."/>
            <person name="Specht M."/>
            <person name="Roy A.S."/>
            <person name="Kraemer L."/>
            <person name="Andreson R."/>
            <person name="Gutowska M.A."/>
            <person name="Wolf J."/>
            <person name="Bergner S.V."/>
            <person name="Schilhabel M.B."/>
            <person name="Klostermeier U.C."/>
            <person name="Beiko R.G."/>
            <person name="Rosenstiel P."/>
            <person name="Hippler M."/>
            <person name="Laroche J."/>
        </authorList>
    </citation>
    <scope>NUCLEOTIDE SEQUENCE [LARGE SCALE GENOMIC DNA]</scope>
    <source>
        <strain evidence="14 15">CCMP1005</strain>
    </source>
</reference>
<dbReference type="AlphaFoldDB" id="K0S391"/>
<evidence type="ECO:0000256" key="7">
    <source>
        <dbReference type="ARBA" id="ARBA00023122"/>
    </source>
</evidence>
<dbReference type="EMBL" id="AGNL01022541">
    <property type="protein sequence ID" value="EJK59670.1"/>
    <property type="molecule type" value="Genomic_DNA"/>
</dbReference>
<dbReference type="InterPro" id="IPR001807">
    <property type="entry name" value="ClC"/>
</dbReference>
<comment type="subcellular location">
    <subcellularLocation>
        <location evidence="1 11">Membrane</location>
        <topology evidence="1 11">Multi-pass membrane protein</topology>
    </subcellularLocation>
</comment>